<dbReference type="Pfam" id="PF25238">
    <property type="entry name" value="OGFOD2-like"/>
    <property type="match status" value="1"/>
</dbReference>
<keyword evidence="5" id="KW-0560">Oxidoreductase</keyword>
<dbReference type="Gene3D" id="2.60.120.620">
    <property type="entry name" value="q2cbj1_9rhob like domain"/>
    <property type="match status" value="1"/>
</dbReference>
<evidence type="ECO:0000259" key="7">
    <source>
        <dbReference type="PROSITE" id="PS51471"/>
    </source>
</evidence>
<dbReference type="PANTHER" id="PTHR10730:SF45">
    <property type="entry name" value="PROCOLLAGEN-LYSINE,2-OXOGLUTARATE 5-DIOXYGENASE"/>
    <property type="match status" value="1"/>
</dbReference>
<keyword evidence="9" id="KW-1185">Reference proteome</keyword>
<name>A0A1T4VV53_9GAMM</name>
<evidence type="ECO:0000256" key="5">
    <source>
        <dbReference type="ARBA" id="ARBA00023002"/>
    </source>
</evidence>
<dbReference type="GO" id="GO:0031418">
    <property type="term" value="F:L-ascorbic acid binding"/>
    <property type="evidence" value="ECO:0007669"/>
    <property type="project" value="UniProtKB-KW"/>
</dbReference>
<proteinExistence type="predicted"/>
<dbReference type="PANTHER" id="PTHR10730">
    <property type="entry name" value="PROCOLLAGEN-LYSINE,2-OXOGLUTARATE 5-DIOXYGENASE/GLYCOSYLTRANSFERASE 25 FAMILY MEMBER"/>
    <property type="match status" value="1"/>
</dbReference>
<dbReference type="GO" id="GO:0016705">
    <property type="term" value="F:oxidoreductase activity, acting on paired donors, with incorporation or reduction of molecular oxygen"/>
    <property type="evidence" value="ECO:0007669"/>
    <property type="project" value="InterPro"/>
</dbReference>
<reference evidence="8 9" key="1">
    <citation type="submission" date="2017-02" db="EMBL/GenBank/DDBJ databases">
        <authorList>
            <person name="Peterson S.W."/>
        </authorList>
    </citation>
    <scope>NUCLEOTIDE SEQUENCE [LARGE SCALE GENOMIC DNA]</scope>
    <source>
        <strain evidence="8 9">ATCC 49788</strain>
    </source>
</reference>
<keyword evidence="6" id="KW-0408">Iron</keyword>
<sequence length="208" mass="24296">MQDLSLLDWRDNKDAWTKKYIAPGIRTGDVDLMIDELGPDIYCFPLFTDAFCYEVVEQAERLGKWTTARHEYYPTTDVLLQDLGLADMYHQVMHTFCHPIARKIWRLEGRHWEDMVEESFMARYRSNEQVLLSVHQDYADYTFTVGLNSGFEGGGTWFVRQKILGNPKSGYCTLFPCITHPHGGRPTTKGTRYIVVSFCRRRHLYEHG</sequence>
<keyword evidence="3" id="KW-0847">Vitamin C</keyword>
<dbReference type="GO" id="GO:0016757">
    <property type="term" value="F:glycosyltransferase activity"/>
    <property type="evidence" value="ECO:0007669"/>
    <property type="project" value="UniProtKB-KW"/>
</dbReference>
<dbReference type="InterPro" id="IPR005123">
    <property type="entry name" value="Oxoglu/Fe-dep_dioxygenase_dom"/>
</dbReference>
<evidence type="ECO:0000256" key="1">
    <source>
        <dbReference type="ARBA" id="ARBA00001961"/>
    </source>
</evidence>
<dbReference type="OrthoDB" id="564897at2"/>
<protein>
    <submittedName>
        <fullName evidence="8">Lysyl hydroxylase/galactosyltransferase/glucosyltransferase/procollagen-lysine,2-oxoglutarate 5-dioxygenase/RNA polymerase II-associated factor 1</fullName>
    </submittedName>
</protein>
<gene>
    <name evidence="8" type="ORF">SAMN02745130_00384</name>
</gene>
<dbReference type="RefSeq" id="WP_143594209.1">
    <property type="nucleotide sequence ID" value="NZ_FUYB01000001.1"/>
</dbReference>
<comment type="cofactor">
    <cofactor evidence="1">
        <name>L-ascorbate</name>
        <dbReference type="ChEBI" id="CHEBI:38290"/>
    </cofactor>
</comment>
<evidence type="ECO:0000256" key="4">
    <source>
        <dbReference type="ARBA" id="ARBA00022964"/>
    </source>
</evidence>
<keyword evidence="8" id="KW-0808">Transferase</keyword>
<evidence type="ECO:0000256" key="6">
    <source>
        <dbReference type="ARBA" id="ARBA00023004"/>
    </source>
</evidence>
<dbReference type="STRING" id="92487.SAMN02745130_00384"/>
<feature type="domain" description="Fe2OG dioxygenase" evidence="7">
    <location>
        <begin position="115"/>
        <end position="201"/>
    </location>
</feature>
<evidence type="ECO:0000256" key="2">
    <source>
        <dbReference type="ARBA" id="ARBA00022723"/>
    </source>
</evidence>
<dbReference type="InterPro" id="IPR006620">
    <property type="entry name" value="Pro_4_hyd_alph"/>
</dbReference>
<organism evidence="8 9">
    <name type="scientific">Thiothrix eikelboomii</name>
    <dbReference type="NCBI Taxonomy" id="92487"/>
    <lineage>
        <taxon>Bacteria</taxon>
        <taxon>Pseudomonadati</taxon>
        <taxon>Pseudomonadota</taxon>
        <taxon>Gammaproteobacteria</taxon>
        <taxon>Thiotrichales</taxon>
        <taxon>Thiotrichaceae</taxon>
        <taxon>Thiothrix</taxon>
    </lineage>
</organism>
<keyword evidence="2" id="KW-0479">Metal-binding</keyword>
<keyword evidence="8" id="KW-0328">Glycosyltransferase</keyword>
<evidence type="ECO:0000313" key="8">
    <source>
        <dbReference type="EMBL" id="SKA68826.1"/>
    </source>
</evidence>
<keyword evidence="4 8" id="KW-0223">Dioxygenase</keyword>
<dbReference type="GO" id="GO:0051213">
    <property type="term" value="F:dioxygenase activity"/>
    <property type="evidence" value="ECO:0007669"/>
    <property type="project" value="UniProtKB-KW"/>
</dbReference>
<dbReference type="GO" id="GO:0005506">
    <property type="term" value="F:iron ion binding"/>
    <property type="evidence" value="ECO:0007669"/>
    <property type="project" value="InterPro"/>
</dbReference>
<dbReference type="InterPro" id="IPR050757">
    <property type="entry name" value="Collagen_mod_GT25"/>
</dbReference>
<evidence type="ECO:0000313" key="9">
    <source>
        <dbReference type="Proteomes" id="UP000190460"/>
    </source>
</evidence>
<dbReference type="PROSITE" id="PS51471">
    <property type="entry name" value="FE2OG_OXY"/>
    <property type="match status" value="1"/>
</dbReference>
<evidence type="ECO:0000256" key="3">
    <source>
        <dbReference type="ARBA" id="ARBA00022896"/>
    </source>
</evidence>
<accession>A0A1T4VV53</accession>
<dbReference type="SMART" id="SM00702">
    <property type="entry name" value="P4Hc"/>
    <property type="match status" value="1"/>
</dbReference>
<dbReference type="Proteomes" id="UP000190460">
    <property type="component" value="Unassembled WGS sequence"/>
</dbReference>
<dbReference type="AlphaFoldDB" id="A0A1T4VV53"/>
<dbReference type="EMBL" id="FUYB01000001">
    <property type="protein sequence ID" value="SKA68826.1"/>
    <property type="molecule type" value="Genomic_DNA"/>
</dbReference>